<evidence type="ECO:0000259" key="1">
    <source>
        <dbReference type="Pfam" id="PF08896"/>
    </source>
</evidence>
<name>A0A4R6M2A5_9GAMM</name>
<evidence type="ECO:0000313" key="3">
    <source>
        <dbReference type="Proteomes" id="UP000294656"/>
    </source>
</evidence>
<dbReference type="AlphaFoldDB" id="A0A4R6M2A5"/>
<keyword evidence="3" id="KW-1185">Reference proteome</keyword>
<comment type="caution">
    <text evidence="2">The sequence shown here is derived from an EMBL/GenBank/DDBJ whole genome shotgun (WGS) entry which is preliminary data.</text>
</comment>
<dbReference type="EMBL" id="SNXC01000017">
    <property type="protein sequence ID" value="TDO95381.1"/>
    <property type="molecule type" value="Genomic_DNA"/>
</dbReference>
<feature type="domain" description="DUF1842" evidence="1">
    <location>
        <begin position="4"/>
        <end position="114"/>
    </location>
</feature>
<accession>A0A4R6M2A5</accession>
<organism evidence="2 3">
    <name type="scientific">Marinomonas balearica</name>
    <dbReference type="NCBI Taxonomy" id="491947"/>
    <lineage>
        <taxon>Bacteria</taxon>
        <taxon>Pseudomonadati</taxon>
        <taxon>Pseudomonadota</taxon>
        <taxon>Gammaproteobacteria</taxon>
        <taxon>Oceanospirillales</taxon>
        <taxon>Oceanospirillaceae</taxon>
        <taxon>Marinomonas</taxon>
    </lineage>
</organism>
<proteinExistence type="predicted"/>
<dbReference type="Pfam" id="PF08896">
    <property type="entry name" value="DUF1842"/>
    <property type="match status" value="1"/>
</dbReference>
<protein>
    <submittedName>
        <fullName evidence="2">Uncharacterized protein DUF1842</fullName>
    </submittedName>
</protein>
<dbReference type="OrthoDB" id="7561690at2"/>
<reference evidence="2 3" key="1">
    <citation type="submission" date="2019-03" db="EMBL/GenBank/DDBJ databases">
        <title>Genomic Encyclopedia of Type Strains, Phase III (KMG-III): the genomes of soil and plant-associated and newly described type strains.</title>
        <authorList>
            <person name="Whitman W."/>
        </authorList>
    </citation>
    <scope>NUCLEOTIDE SEQUENCE [LARGE SCALE GENOMIC DNA]</scope>
    <source>
        <strain evidence="2 3">CECT 7378</strain>
    </source>
</reference>
<evidence type="ECO:0000313" key="2">
    <source>
        <dbReference type="EMBL" id="TDO95381.1"/>
    </source>
</evidence>
<dbReference type="RefSeq" id="WP_133505294.1">
    <property type="nucleotide sequence ID" value="NZ_SNXC01000017.1"/>
</dbReference>
<sequence length="128" mass="13016">MKEGLYLLELSFVPADGVVGAGRMSLALTVNASTGALHGQAHGTILEGTQHPQSFTAAVSGSMHSTGFGSIVKVGAVTGEGAVSVAAPAIGTYLAPFSASFGVDSDWMGEGQFRIGEQVYNSVVKKVN</sequence>
<gene>
    <name evidence="2" type="ORF">DFP79_3625</name>
</gene>
<dbReference type="InterPro" id="IPR014992">
    <property type="entry name" value="DUF1842"/>
</dbReference>
<dbReference type="Proteomes" id="UP000294656">
    <property type="component" value="Unassembled WGS sequence"/>
</dbReference>